<name>A3K3Y2_SAGS3</name>
<proteinExistence type="predicted"/>
<keyword evidence="2" id="KW-1185">Reference proteome</keyword>
<dbReference type="RefSeq" id="WP_005859176.1">
    <property type="nucleotide sequence ID" value="NZ_AAYA01000006.1"/>
</dbReference>
<dbReference type="Proteomes" id="UP000005713">
    <property type="component" value="Unassembled WGS sequence"/>
</dbReference>
<organism evidence="1 2">
    <name type="scientific">Sagittula stellata (strain ATCC 700073 / DSM 11524 / E-37)</name>
    <dbReference type="NCBI Taxonomy" id="388399"/>
    <lineage>
        <taxon>Bacteria</taxon>
        <taxon>Pseudomonadati</taxon>
        <taxon>Pseudomonadota</taxon>
        <taxon>Alphaproteobacteria</taxon>
        <taxon>Rhodobacterales</taxon>
        <taxon>Roseobacteraceae</taxon>
        <taxon>Sagittula</taxon>
    </lineage>
</organism>
<sequence>MKAEIERRIHFDYAQRIMFMNASGMRFEQPVDVDIHFDAIEVSIAASGERHWYFLIDITGASISPALCKAYAGRIHALNLHHALGSARYGSGPDITAALASMTKETGFNMPVFPDKAAALRYLQDIRDANVPPRVDERTLRFHDLYPRVTFDTNRRIVEIDMSEMTLNHGRDVSDLFDHIEARVVAMGQPMKWYALVNYRDTQVLPAAWVEYSRRGRDLNTSFSLATLRYNVPGEEAENIRARSASGGFAPNIFATRAEALAQLDLLRSMREA</sequence>
<evidence type="ECO:0000313" key="2">
    <source>
        <dbReference type="Proteomes" id="UP000005713"/>
    </source>
</evidence>
<dbReference type="EMBL" id="AAYA01000006">
    <property type="protein sequence ID" value="EBA08246.1"/>
    <property type="molecule type" value="Genomic_DNA"/>
</dbReference>
<dbReference type="OrthoDB" id="7820300at2"/>
<comment type="caution">
    <text evidence="1">The sequence shown here is derived from an EMBL/GenBank/DDBJ whole genome shotgun (WGS) entry which is preliminary data.</text>
</comment>
<evidence type="ECO:0000313" key="1">
    <source>
        <dbReference type="EMBL" id="EBA08246.1"/>
    </source>
</evidence>
<gene>
    <name evidence="1" type="ORF">SSE37_11899</name>
</gene>
<dbReference type="AlphaFoldDB" id="A3K3Y2"/>
<reference evidence="1 2" key="1">
    <citation type="submission" date="2006-06" db="EMBL/GenBank/DDBJ databases">
        <authorList>
            <person name="Moran M.A."/>
            <person name="Ferriera S."/>
            <person name="Johnson J."/>
            <person name="Kravitz S."/>
            <person name="Beeson K."/>
            <person name="Sutton G."/>
            <person name="Rogers Y.-H."/>
            <person name="Friedman R."/>
            <person name="Frazier M."/>
            <person name="Venter J.C."/>
        </authorList>
    </citation>
    <scope>NUCLEOTIDE SEQUENCE [LARGE SCALE GENOMIC DNA]</scope>
    <source>
        <strain evidence="1 2">E-37</strain>
    </source>
</reference>
<protein>
    <submittedName>
        <fullName evidence="1">Uncharacterized protein</fullName>
    </submittedName>
</protein>
<accession>A3K3Y2</accession>
<dbReference type="eggNOG" id="ENOG5032XQG">
    <property type="taxonomic scope" value="Bacteria"/>
</dbReference>